<gene>
    <name evidence="1" type="ORF">E2C01_030755</name>
</gene>
<keyword evidence="2" id="KW-1185">Reference proteome</keyword>
<dbReference type="Proteomes" id="UP000324222">
    <property type="component" value="Unassembled WGS sequence"/>
</dbReference>
<sequence>MCQGARKHVSHNSLEEPVLLSRLGNLHHDMHLAPPLCCFICNLLTCSVRQVVSQQGIFV</sequence>
<name>A0A5B7ERV3_PORTR</name>
<reference evidence="1 2" key="1">
    <citation type="submission" date="2019-05" db="EMBL/GenBank/DDBJ databases">
        <title>Another draft genome of Portunus trituberculatus and its Hox gene families provides insights of decapod evolution.</title>
        <authorList>
            <person name="Jeong J.-H."/>
            <person name="Song I."/>
            <person name="Kim S."/>
            <person name="Choi T."/>
            <person name="Kim D."/>
            <person name="Ryu S."/>
            <person name="Kim W."/>
        </authorList>
    </citation>
    <scope>NUCLEOTIDE SEQUENCE [LARGE SCALE GENOMIC DNA]</scope>
    <source>
        <tissue evidence="1">Muscle</tissue>
    </source>
</reference>
<proteinExistence type="predicted"/>
<evidence type="ECO:0000313" key="2">
    <source>
        <dbReference type="Proteomes" id="UP000324222"/>
    </source>
</evidence>
<evidence type="ECO:0000313" key="1">
    <source>
        <dbReference type="EMBL" id="MPC37281.1"/>
    </source>
</evidence>
<accession>A0A5B7ERV3</accession>
<dbReference type="AlphaFoldDB" id="A0A5B7ERV3"/>
<dbReference type="EMBL" id="VSRR010003736">
    <property type="protein sequence ID" value="MPC37281.1"/>
    <property type="molecule type" value="Genomic_DNA"/>
</dbReference>
<organism evidence="1 2">
    <name type="scientific">Portunus trituberculatus</name>
    <name type="common">Swimming crab</name>
    <name type="synonym">Neptunus trituberculatus</name>
    <dbReference type="NCBI Taxonomy" id="210409"/>
    <lineage>
        <taxon>Eukaryota</taxon>
        <taxon>Metazoa</taxon>
        <taxon>Ecdysozoa</taxon>
        <taxon>Arthropoda</taxon>
        <taxon>Crustacea</taxon>
        <taxon>Multicrustacea</taxon>
        <taxon>Malacostraca</taxon>
        <taxon>Eumalacostraca</taxon>
        <taxon>Eucarida</taxon>
        <taxon>Decapoda</taxon>
        <taxon>Pleocyemata</taxon>
        <taxon>Brachyura</taxon>
        <taxon>Eubrachyura</taxon>
        <taxon>Portunoidea</taxon>
        <taxon>Portunidae</taxon>
        <taxon>Portuninae</taxon>
        <taxon>Portunus</taxon>
    </lineage>
</organism>
<comment type="caution">
    <text evidence="1">The sequence shown here is derived from an EMBL/GenBank/DDBJ whole genome shotgun (WGS) entry which is preliminary data.</text>
</comment>
<protein>
    <submittedName>
        <fullName evidence="1">Uncharacterized protein</fullName>
    </submittedName>
</protein>